<dbReference type="KEGG" id="paqt:E8L99_14475"/>
<keyword evidence="9" id="KW-1185">Reference proteome</keyword>
<accession>A0A4D7QNL2</accession>
<keyword evidence="4" id="KW-0249">Electron transport</keyword>
<feature type="transmembrane region" description="Helical" evidence="6">
    <location>
        <begin position="445"/>
        <end position="467"/>
    </location>
</feature>
<organism evidence="8 9">
    <name type="scientific">Phreatobacter aquaticus</name>
    <dbReference type="NCBI Taxonomy" id="2570229"/>
    <lineage>
        <taxon>Bacteria</taxon>
        <taxon>Pseudomonadati</taxon>
        <taxon>Pseudomonadota</taxon>
        <taxon>Alphaproteobacteria</taxon>
        <taxon>Hyphomicrobiales</taxon>
        <taxon>Phreatobacteraceae</taxon>
        <taxon>Phreatobacter</taxon>
    </lineage>
</organism>
<evidence type="ECO:0000256" key="5">
    <source>
        <dbReference type="ARBA" id="ARBA00023004"/>
    </source>
</evidence>
<dbReference type="RefSeq" id="WP_137100205.1">
    <property type="nucleotide sequence ID" value="NZ_CP039865.1"/>
</dbReference>
<gene>
    <name evidence="8" type="ORF">E8L99_14475</name>
</gene>
<sequence length="472" mass="52170">MNRSATYAAVALFVGVLGVSWLTHGRGVVHNDAARHISIPQALTVPLQVQAAYNDTTISFRYRWPSPRPGIFHDVLRYDGKAWVVRGGAVAGSQPDGLHEDRVAMMVDDGRVPEFGRYGGYIAIGHRLAGTANEVSGREVQAHPYLGQRLGLDEGTKYLPGTRSNLNDWASTLPEAEQQALISAGYFLDLWHWRANRSNPMGVADDQMVAAGRLSDAGRGAYVTNWDAAKRQPRVMFNPARVQRSALSFDDIVQGRIGQDDVYALREDEAVPFDAALAWRDGDTIPRRILRTSQGSRADIAVSGRARWSNGFWDVTLTRRMDTGNPRDDKIFVDRGVYQLAFAIHREATGGRWHYVSLPVTLGLGREATLQAARFEGETPGWQQPPLNVTLFYPGQVNWALLNSSRHAGAGNIRAGVPVRYRHSEDQLAHYGIEMEFNAAIQRQWTLTLLAGLLLIAGFGFALNMLLSRKGA</sequence>
<keyword evidence="6" id="KW-0472">Membrane</keyword>
<evidence type="ECO:0000313" key="9">
    <source>
        <dbReference type="Proteomes" id="UP000298588"/>
    </source>
</evidence>
<protein>
    <recommendedName>
        <fullName evidence="7">Cytochrome c-552/DMSO reductase-like haem-binding domain-containing protein</fullName>
    </recommendedName>
</protein>
<dbReference type="CDD" id="cd09625">
    <property type="entry name" value="DOMON_like_cytochrome"/>
    <property type="match status" value="1"/>
</dbReference>
<dbReference type="OrthoDB" id="7360653at2"/>
<dbReference type="InterPro" id="IPR019020">
    <property type="entry name" value="Cyt-c552/DMSO_Rdtase_haem-bd"/>
</dbReference>
<keyword evidence="1" id="KW-0813">Transport</keyword>
<keyword evidence="6" id="KW-1133">Transmembrane helix</keyword>
<evidence type="ECO:0000256" key="3">
    <source>
        <dbReference type="ARBA" id="ARBA00022723"/>
    </source>
</evidence>
<evidence type="ECO:0000256" key="1">
    <source>
        <dbReference type="ARBA" id="ARBA00022448"/>
    </source>
</evidence>
<evidence type="ECO:0000256" key="6">
    <source>
        <dbReference type="SAM" id="Phobius"/>
    </source>
</evidence>
<dbReference type="EMBL" id="CP039865">
    <property type="protein sequence ID" value="QCK86874.1"/>
    <property type="molecule type" value="Genomic_DNA"/>
</dbReference>
<keyword evidence="6" id="KW-0812">Transmembrane</keyword>
<keyword evidence="3" id="KW-0479">Metal-binding</keyword>
<dbReference type="GO" id="GO:0020037">
    <property type="term" value="F:heme binding"/>
    <property type="evidence" value="ECO:0007669"/>
    <property type="project" value="InterPro"/>
</dbReference>
<dbReference type="GO" id="GO:0046872">
    <property type="term" value="F:metal ion binding"/>
    <property type="evidence" value="ECO:0007669"/>
    <property type="project" value="UniProtKB-KW"/>
</dbReference>
<dbReference type="Gene3D" id="2.60.40.1190">
    <property type="match status" value="1"/>
</dbReference>
<dbReference type="Pfam" id="PF09459">
    <property type="entry name" value="EB_dh"/>
    <property type="match status" value="1"/>
</dbReference>
<dbReference type="AlphaFoldDB" id="A0A4D7QNL2"/>
<reference evidence="8 9" key="1">
    <citation type="submission" date="2019-04" db="EMBL/GenBank/DDBJ databases">
        <title>Phreatobacter aquaticus sp. nov.</title>
        <authorList>
            <person name="Choi A."/>
            <person name="Baek K."/>
        </authorList>
    </citation>
    <scope>NUCLEOTIDE SEQUENCE [LARGE SCALE GENOMIC DNA]</scope>
    <source>
        <strain evidence="8 9">NMCR1094</strain>
    </source>
</reference>
<evidence type="ECO:0000256" key="4">
    <source>
        <dbReference type="ARBA" id="ARBA00022982"/>
    </source>
</evidence>
<evidence type="ECO:0000259" key="7">
    <source>
        <dbReference type="SMART" id="SM00887"/>
    </source>
</evidence>
<keyword evidence="5" id="KW-0408">Iron</keyword>
<evidence type="ECO:0000256" key="2">
    <source>
        <dbReference type="ARBA" id="ARBA00022617"/>
    </source>
</evidence>
<name>A0A4D7QNL2_9HYPH</name>
<feature type="domain" description="Cytochrome c-552/DMSO reductase-like haem-binding" evidence="7">
    <location>
        <begin position="4"/>
        <end position="357"/>
    </location>
</feature>
<proteinExistence type="predicted"/>
<keyword evidence="2" id="KW-0349">Heme</keyword>
<evidence type="ECO:0000313" key="8">
    <source>
        <dbReference type="EMBL" id="QCK86874.1"/>
    </source>
</evidence>
<dbReference type="SMART" id="SM00887">
    <property type="entry name" value="EB_dh"/>
    <property type="match status" value="1"/>
</dbReference>
<dbReference type="Proteomes" id="UP000298588">
    <property type="component" value="Chromosome"/>
</dbReference>